<name>A0ABP7P7U6_9GAMM</name>
<dbReference type="InterPro" id="IPR011447">
    <property type="entry name" value="DUF1552"/>
</dbReference>
<protein>
    <recommendedName>
        <fullName evidence="3">DUF1552 domain-containing protein</fullName>
    </recommendedName>
</protein>
<organism evidence="1 2">
    <name type="scientific">Allohahella marinimesophila</name>
    <dbReference type="NCBI Taxonomy" id="1054972"/>
    <lineage>
        <taxon>Bacteria</taxon>
        <taxon>Pseudomonadati</taxon>
        <taxon>Pseudomonadota</taxon>
        <taxon>Gammaproteobacteria</taxon>
        <taxon>Oceanospirillales</taxon>
        <taxon>Hahellaceae</taxon>
        <taxon>Allohahella</taxon>
    </lineage>
</organism>
<comment type="caution">
    <text evidence="1">The sequence shown here is derived from an EMBL/GenBank/DDBJ whole genome shotgun (WGS) entry which is preliminary data.</text>
</comment>
<sequence length="239" mass="26561">MLTRLNARLGTNEREKLEKHTASVREVEQRILDGGSQGGVCTTGNFNSGGFTVPEGWHGYPPKIHLDEHFETIGKLQMDLITQSFACDMTRVATLMWSHPVSPTRVENIDQGHHDTSHYGNRDSATAQKFVQYKQYFMRQFRYLIESLDSRLDSDGNSLLFNSIIFLCSELGDSNDHDHKDMPFILAGNAGGALQTGRYLDFDGDAHTKLLVSIANMMDVSIDSFGYTGHGRGGLSGLV</sequence>
<evidence type="ECO:0000313" key="1">
    <source>
        <dbReference type="EMBL" id="GAA3961145.1"/>
    </source>
</evidence>
<dbReference type="Proteomes" id="UP001501337">
    <property type="component" value="Unassembled WGS sequence"/>
</dbReference>
<dbReference type="EMBL" id="BAABBO010000009">
    <property type="protein sequence ID" value="GAA3961145.1"/>
    <property type="molecule type" value="Genomic_DNA"/>
</dbReference>
<evidence type="ECO:0000313" key="2">
    <source>
        <dbReference type="Proteomes" id="UP001501337"/>
    </source>
</evidence>
<dbReference type="Pfam" id="PF07586">
    <property type="entry name" value="HXXSHH"/>
    <property type="match status" value="1"/>
</dbReference>
<proteinExistence type="predicted"/>
<reference evidence="2" key="1">
    <citation type="journal article" date="2019" name="Int. J. Syst. Evol. Microbiol.">
        <title>The Global Catalogue of Microorganisms (GCM) 10K type strain sequencing project: providing services to taxonomists for standard genome sequencing and annotation.</title>
        <authorList>
            <consortium name="The Broad Institute Genomics Platform"/>
            <consortium name="The Broad Institute Genome Sequencing Center for Infectious Disease"/>
            <person name="Wu L."/>
            <person name="Ma J."/>
        </authorList>
    </citation>
    <scope>NUCLEOTIDE SEQUENCE [LARGE SCALE GENOMIC DNA]</scope>
    <source>
        <strain evidence="2">JCM 17555</strain>
    </source>
</reference>
<keyword evidence="2" id="KW-1185">Reference proteome</keyword>
<accession>A0ABP7P7U6</accession>
<gene>
    <name evidence="1" type="ORF">GCM10022278_19030</name>
</gene>
<evidence type="ECO:0008006" key="3">
    <source>
        <dbReference type="Google" id="ProtNLM"/>
    </source>
</evidence>